<gene>
    <name evidence="1" type="ORF">GCM10009017_24870</name>
    <name evidence="2" type="ORF">J2752_002646</name>
</gene>
<dbReference type="Proteomes" id="UP000614609">
    <property type="component" value="Unassembled WGS sequence"/>
</dbReference>
<dbReference type="AlphaFoldDB" id="A0A830G3N1"/>
<accession>A0A830G3N1</accession>
<sequence length="67" mass="7278">MFLTVLRLLLVQSGGSAVAAKDNECSPSNQLAGGNTKHDCDDTITEAYVAAIRDHVNRGQLRNRIHD</sequence>
<reference evidence="1" key="1">
    <citation type="journal article" date="2014" name="Int. J. Syst. Evol. Microbiol.">
        <title>Complete genome sequence of Corynebacterium casei LMG S-19264T (=DSM 44701T), isolated from a smear-ripened cheese.</title>
        <authorList>
            <consortium name="US DOE Joint Genome Institute (JGI-PGF)"/>
            <person name="Walter F."/>
            <person name="Albersmeier A."/>
            <person name="Kalinowski J."/>
            <person name="Ruckert C."/>
        </authorList>
    </citation>
    <scope>NUCLEOTIDE SEQUENCE</scope>
    <source>
        <strain evidence="1">JCM 16108</strain>
    </source>
</reference>
<name>A0A830G3N1_9EURY</name>
<reference evidence="2" key="3">
    <citation type="submission" date="2021-03" db="EMBL/GenBank/DDBJ databases">
        <title>Genomic Encyclopedia of Type Strains, Phase IV (KMG-IV): sequencing the most valuable type-strain genomes for metagenomic binning, comparative biology and taxonomic classification.</title>
        <authorList>
            <person name="Goeker M."/>
        </authorList>
    </citation>
    <scope>NUCLEOTIDE SEQUENCE</scope>
    <source>
        <strain evidence="2">DSM 22443</strain>
    </source>
</reference>
<dbReference type="EMBL" id="BMOO01000006">
    <property type="protein sequence ID" value="GGM73955.1"/>
    <property type="molecule type" value="Genomic_DNA"/>
</dbReference>
<organism evidence="1 3">
    <name type="scientific">Halarchaeum rubridurum</name>
    <dbReference type="NCBI Taxonomy" id="489911"/>
    <lineage>
        <taxon>Archaea</taxon>
        <taxon>Methanobacteriati</taxon>
        <taxon>Methanobacteriota</taxon>
        <taxon>Stenosarchaea group</taxon>
        <taxon>Halobacteria</taxon>
        <taxon>Halobacteriales</taxon>
        <taxon>Halobacteriaceae</taxon>
    </lineage>
</organism>
<protein>
    <submittedName>
        <fullName evidence="1">Uncharacterized protein</fullName>
    </submittedName>
</protein>
<reference evidence="1" key="2">
    <citation type="submission" date="2020-09" db="EMBL/GenBank/DDBJ databases">
        <authorList>
            <person name="Sun Q."/>
            <person name="Ohkuma M."/>
        </authorList>
    </citation>
    <scope>NUCLEOTIDE SEQUENCE</scope>
    <source>
        <strain evidence="1">JCM 16108</strain>
    </source>
</reference>
<keyword evidence="3" id="KW-1185">Reference proteome</keyword>
<evidence type="ECO:0000313" key="2">
    <source>
        <dbReference type="EMBL" id="MBP1955717.1"/>
    </source>
</evidence>
<dbReference type="Proteomes" id="UP000765891">
    <property type="component" value="Unassembled WGS sequence"/>
</dbReference>
<dbReference type="EMBL" id="JAGGKO010000005">
    <property type="protein sequence ID" value="MBP1955717.1"/>
    <property type="molecule type" value="Genomic_DNA"/>
</dbReference>
<evidence type="ECO:0000313" key="1">
    <source>
        <dbReference type="EMBL" id="GGM73955.1"/>
    </source>
</evidence>
<comment type="caution">
    <text evidence="1">The sequence shown here is derived from an EMBL/GenBank/DDBJ whole genome shotgun (WGS) entry which is preliminary data.</text>
</comment>
<evidence type="ECO:0000313" key="3">
    <source>
        <dbReference type="Proteomes" id="UP000614609"/>
    </source>
</evidence>
<proteinExistence type="predicted"/>